<organism evidence="1 2">
    <name type="scientific">Caryophanon latum</name>
    <dbReference type="NCBI Taxonomy" id="33977"/>
    <lineage>
        <taxon>Bacteria</taxon>
        <taxon>Bacillati</taxon>
        <taxon>Bacillota</taxon>
        <taxon>Bacilli</taxon>
        <taxon>Bacillales</taxon>
        <taxon>Caryophanaceae</taxon>
        <taxon>Caryophanon</taxon>
    </lineage>
</organism>
<gene>
    <name evidence="1" type="ORF">A6K76_00680</name>
</gene>
<keyword evidence="2" id="KW-1185">Reference proteome</keyword>
<sequence>MITLFGLWMHQRNTYLAKRNILTTDILVEMEQLPSVTMIHLSKTYKGVVRFNGRSELEFELFERQTNKLVKWSMQSNVSSANKEQLEEVLRPYFKALLTGVIETAETLLRYA</sequence>
<evidence type="ECO:0000313" key="2">
    <source>
        <dbReference type="Proteomes" id="UP000093482"/>
    </source>
</evidence>
<evidence type="ECO:0000313" key="1">
    <source>
        <dbReference type="EMBL" id="OCS93036.1"/>
    </source>
</evidence>
<dbReference type="RefSeq" id="WP_066461925.1">
    <property type="nucleotide sequence ID" value="NZ_MATO01000012.1"/>
</dbReference>
<reference evidence="1 2" key="1">
    <citation type="submission" date="2016-07" db="EMBL/GenBank/DDBJ databases">
        <title>Caryophanon latum genome sequencing.</title>
        <authorList>
            <person name="Verma A."/>
            <person name="Pal Y."/>
            <person name="Krishnamurthi S."/>
        </authorList>
    </citation>
    <scope>NUCLEOTIDE SEQUENCE [LARGE SCALE GENOMIC DNA]</scope>
    <source>
        <strain evidence="1 2">DSM 14151</strain>
    </source>
</reference>
<protein>
    <submittedName>
        <fullName evidence="1">Uncharacterized protein</fullName>
    </submittedName>
</protein>
<dbReference type="OrthoDB" id="9862871at2"/>
<accession>A0A1C0Z0Z5</accession>
<proteinExistence type="predicted"/>
<dbReference type="EMBL" id="MATO01000012">
    <property type="protein sequence ID" value="OCS93036.1"/>
    <property type="molecule type" value="Genomic_DNA"/>
</dbReference>
<comment type="caution">
    <text evidence="1">The sequence shown here is derived from an EMBL/GenBank/DDBJ whole genome shotgun (WGS) entry which is preliminary data.</text>
</comment>
<dbReference type="Proteomes" id="UP000093482">
    <property type="component" value="Unassembled WGS sequence"/>
</dbReference>
<dbReference type="AlphaFoldDB" id="A0A1C0Z0Z5"/>
<name>A0A1C0Z0Z5_9BACL</name>